<dbReference type="EMBL" id="CVLB01000005">
    <property type="protein sequence ID" value="CRF35725.1"/>
    <property type="molecule type" value="Genomic_DNA"/>
</dbReference>
<protein>
    <submittedName>
        <fullName evidence="4">Uncharacterized protein</fullName>
    </submittedName>
</protein>
<dbReference type="EMBL" id="CVLB01000003">
    <property type="protein sequence ID" value="CRF35353.1"/>
    <property type="molecule type" value="Genomic_DNA"/>
</dbReference>
<evidence type="ECO:0000256" key="2">
    <source>
        <dbReference type="SAM" id="Phobius"/>
    </source>
</evidence>
<keyword evidence="1" id="KW-0175">Coiled coil</keyword>
<evidence type="ECO:0000313" key="5">
    <source>
        <dbReference type="Proteomes" id="UP000043763"/>
    </source>
</evidence>
<dbReference type="OrthoDB" id="307938at2"/>
<evidence type="ECO:0000313" key="4">
    <source>
        <dbReference type="EMBL" id="CRF35725.1"/>
    </source>
</evidence>
<evidence type="ECO:0000256" key="1">
    <source>
        <dbReference type="SAM" id="Coils"/>
    </source>
</evidence>
<gene>
    <name evidence="3" type="ORF">BRSU_2597</name>
    <name evidence="4" type="ORF">BRSU_2827</name>
</gene>
<name>A0A0G4KAR2_9SPIR</name>
<dbReference type="AlphaFoldDB" id="A0A0G4KAR2"/>
<keyword evidence="5" id="KW-1185">Reference proteome</keyword>
<keyword evidence="2" id="KW-0472">Membrane</keyword>
<evidence type="ECO:0000313" key="3">
    <source>
        <dbReference type="EMBL" id="CRF35353.1"/>
    </source>
</evidence>
<dbReference type="Proteomes" id="UP000043763">
    <property type="component" value="Unassembled WGS sequence"/>
</dbReference>
<reference evidence="4 5" key="1">
    <citation type="submission" date="2015-04" db="EMBL/GenBank/DDBJ databases">
        <authorList>
            <person name="Mushtaq Mamoona"/>
        </authorList>
    </citation>
    <scope>NUCLEOTIDE SEQUENCE [LARGE SCALE GENOMIC DNA]</scope>
    <source>
        <strain evidence="4 5">AN4859/03</strain>
    </source>
</reference>
<keyword evidence="2" id="KW-0812">Transmembrane</keyword>
<dbReference type="Gene3D" id="1.10.287.1490">
    <property type="match status" value="1"/>
</dbReference>
<feature type="coiled-coil region" evidence="1">
    <location>
        <begin position="5"/>
        <end position="98"/>
    </location>
</feature>
<sequence>MAASKESKTALLEKIEKRLSRLELQVGYNEDGTKNGNGIIHKVEEVREEIKNLRNDIKSYDTYLDNLSEDFIKIDLRIEKLENHVTDFIAEIQEYKTKRDEELKEIKKSLEGNITVDTLHKFQKAVVGISGFIAAMGTIIGAVLYFTK</sequence>
<accession>A0A0G4KAR2</accession>
<keyword evidence="2" id="KW-1133">Transmembrane helix</keyword>
<dbReference type="RefSeq" id="WP_048595985.1">
    <property type="nucleotide sequence ID" value="NZ_CVLB01000003.1"/>
</dbReference>
<proteinExistence type="predicted"/>
<organism evidence="4 5">
    <name type="scientific">Brachyspira suanatina</name>
    <dbReference type="NCBI Taxonomy" id="381802"/>
    <lineage>
        <taxon>Bacteria</taxon>
        <taxon>Pseudomonadati</taxon>
        <taxon>Spirochaetota</taxon>
        <taxon>Spirochaetia</taxon>
        <taxon>Brachyspirales</taxon>
        <taxon>Brachyspiraceae</taxon>
        <taxon>Brachyspira</taxon>
    </lineage>
</organism>
<feature type="transmembrane region" description="Helical" evidence="2">
    <location>
        <begin position="125"/>
        <end position="146"/>
    </location>
</feature>